<proteinExistence type="predicted"/>
<dbReference type="Proteomes" id="UP000515570">
    <property type="component" value="Chromosome"/>
</dbReference>
<dbReference type="GO" id="GO:0005975">
    <property type="term" value="P:carbohydrate metabolic process"/>
    <property type="evidence" value="ECO:0007669"/>
    <property type="project" value="UniProtKB-ARBA"/>
</dbReference>
<dbReference type="SUPFAM" id="SSF53300">
    <property type="entry name" value="vWA-like"/>
    <property type="match status" value="1"/>
</dbReference>
<dbReference type="EMBL" id="CP059833">
    <property type="protein sequence ID" value="QMV84491.1"/>
    <property type="molecule type" value="Genomic_DNA"/>
</dbReference>
<protein>
    <submittedName>
        <fullName evidence="4">VWA domain-containing protein</fullName>
    </submittedName>
</protein>
<dbReference type="InterPro" id="IPR013783">
    <property type="entry name" value="Ig-like_fold"/>
</dbReference>
<gene>
    <name evidence="4" type="ORF">HW450_08960</name>
</gene>
<dbReference type="Gene3D" id="2.60.40.10">
    <property type="entry name" value="Immunoglobulins"/>
    <property type="match status" value="1"/>
</dbReference>
<evidence type="ECO:0000256" key="1">
    <source>
        <dbReference type="SAM" id="Phobius"/>
    </source>
</evidence>
<dbReference type="Gene3D" id="3.40.50.410">
    <property type="entry name" value="von Willebrand factor, type A domain"/>
    <property type="match status" value="1"/>
</dbReference>
<dbReference type="SMART" id="SM00327">
    <property type="entry name" value="VWA"/>
    <property type="match status" value="1"/>
</dbReference>
<keyword evidence="2" id="KW-0732">Signal</keyword>
<feature type="transmembrane region" description="Helical" evidence="1">
    <location>
        <begin position="1849"/>
        <end position="1869"/>
    </location>
</feature>
<organism evidence="4 5">
    <name type="scientific">Corynebacterium hindlerae</name>
    <dbReference type="NCBI Taxonomy" id="699041"/>
    <lineage>
        <taxon>Bacteria</taxon>
        <taxon>Bacillati</taxon>
        <taxon>Actinomycetota</taxon>
        <taxon>Actinomycetes</taxon>
        <taxon>Mycobacteriales</taxon>
        <taxon>Corynebacteriaceae</taxon>
        <taxon>Corynebacterium</taxon>
    </lineage>
</organism>
<dbReference type="InterPro" id="IPR002035">
    <property type="entry name" value="VWF_A"/>
</dbReference>
<evidence type="ECO:0000313" key="5">
    <source>
        <dbReference type="Proteomes" id="UP000515570"/>
    </source>
</evidence>
<feature type="domain" description="VWFA" evidence="3">
    <location>
        <begin position="45"/>
        <end position="249"/>
    </location>
</feature>
<dbReference type="RefSeq" id="WP_182385300.1">
    <property type="nucleotide sequence ID" value="NZ_CP059833.1"/>
</dbReference>
<sequence>MSITKRIAALLATLFMALTILVVPQAINPPKAEAQTSVAGECGATVAFVVDLSNSLSNADVSNLKRALASMINSLAGAPYNIGVYTFASKAPAAGVQNTNMNAVSLQDQAAVQQLLNKVGALELPGNVSAREGGTNWEGGLERVAEDIELGTKYDIVYFITDGKPTFDNYGINYKGNSTEQKELDNAIDQKKRIEKLGGKIIPVGVGDVGSTEKQPIYELRQYQEPVIIGYRSVLTGYDWLGRPIYEDIPVYENRWVTRWEEVDRKTNREMLGSIATDDSKTIIARDYQALPGELQSNFVTGCLFVNKNIVDNDGNLLEKGADWKFDLQPLNFSGTRRTLSTDQTGVVLTAFDHITSSSRVAITEQQQEGFRLRKATCTAYKPGQQKTEVRVSLTGNKLEVPLDPAKITSCTFENLPSVPMSLGKEVVVTDPVLQQRLHDATFDFTYTCTKDRDTVATGEMKGMKNGERRSIGTVPLGTSCTIKETKPQVEETLYGVATSWKGTNTIAQETSADGLTHKVKPDPEAYVKRGEAAVTAVNTYSPKTEKIQLRKVIPNRDQLPASQVPQKFPVRYACRYVPTAKDRPDQGSAVNPPFVADGTVLVPLDGTAEIGPFPVGTQCGLTETSTGGNPVSIPGFDLDTSWQSNACDKPGDATAGGLNQCGTNYVWLNPVAGETQAAVAVENKYTRQKGNLVIEKTLSGDAAQAGSATEFLFDVTCTQEGVTAYGPKEIRVRGGQSTRLEDVPVGTTCTVREKDVTIENVDVVKPAEGRAVITPIGSNDATVVMNNELTYRKAPVSLTKTVDVTQVRNVERVGELIAARFEVTAECRVPGEEEPRKLSQTMSDKETWELGQFPIGTQCVFKEQYEAPENIEFTHHFEPDTATVSSEAGEKVTLTNSFATPTGDLKITKNVTTVSGEVADIATFVPKSFNMRLTCGTRTETFSVTDNAPHTVPQLTSGETCTLTELVSDPAELKRTTTITGLDGTNQESAEGPTYTFRVPDEGGALALQVDNTYEPAMTTMAVEKQAHLTYADGSSVPESVHGAFLKDRKFDFTYTCKRGEAVVVPERGFELGHGENKEISVPVGSDCTVTENPLKIAGASGPTISVVGDATLENSTLSFAKVSTPKKATVNNAYVVETGAFNMKKKVDGDGVATIGRDRKFTFNYKCEYQGDVLKEGTWQLGRFDSGTIARVDNLPVGTTCTVIEDNASSAETDADWSVRWNISEQADGYGEEKSCDNLSSCQTADNQATITIVPKEKTAEGGIHEQGALVAWNTYHYHQVNLKLAKKLTGDGPDIAQGDTFTMKLECTDPRKADLPFELPQNTHIQTVEITGAGEVQVPEQVTAGWNCRLTEQPVNHHDASVTTSFDGAQLEGDGTFGDSGVTGTFTVQSGKDSTQVVTVVNDYQRERAEVQLTKQLVGEQQNNVNDYLDNRETFAVTWECADTVAEGKTYSGTAQVPSDGSGVPITLTDGRNLPASAICKFTENDEDKIPEGYEESVHSYHSVQVHVGGQQVRSVAGYKTVSEVPLTTKGVTSVAFKNSYWVNTEYFGLEKAVEGDPKKEVFPADTAFQFTFRCEIRGLLPGQPMPKVIGSNLEYKEKEVHGEFVLTMGKTWSPGALPEGSQCWVKEKPLPEALQKKLEEKNLRMQANYVHLNEDRYGAGTNEPVTNPTLKDRIGDAKRIPLVNNEVPLSDKDGRFALLVNSLYHTDGKVVVKKVDPDGKPLEGAKFAIYQAGTGDKPEGEPLFADLGFEGNDPTKFQVELKPGSYYLVETRSGTGSQLLAQPWRFNVEATNKDNVLEDLKFTLSAHSENSGLVELKQPENENDPWVIQVANVQAGSLPKTGGEWLPRAYGFAAILLLMATGLFISSRRRS</sequence>
<name>A0A7G5FD00_9CORY</name>
<dbReference type="Pfam" id="PF19407">
    <property type="entry name" value="DUF5979"/>
    <property type="match status" value="10"/>
</dbReference>
<feature type="signal peptide" evidence="2">
    <location>
        <begin position="1"/>
        <end position="25"/>
    </location>
</feature>
<dbReference type="PROSITE" id="PS50234">
    <property type="entry name" value="VWFA"/>
    <property type="match status" value="1"/>
</dbReference>
<keyword evidence="1" id="KW-0472">Membrane</keyword>
<keyword evidence="5" id="KW-1185">Reference proteome</keyword>
<dbReference type="CDD" id="cd00198">
    <property type="entry name" value="vWFA"/>
    <property type="match status" value="1"/>
</dbReference>
<dbReference type="Gene3D" id="2.60.40.1140">
    <property type="entry name" value="Collagen-binding surface protein Cna, B-type domain"/>
    <property type="match status" value="1"/>
</dbReference>
<evidence type="ECO:0000313" key="4">
    <source>
        <dbReference type="EMBL" id="QMV84491.1"/>
    </source>
</evidence>
<dbReference type="InterPro" id="IPR036465">
    <property type="entry name" value="vWFA_dom_sf"/>
</dbReference>
<dbReference type="InterPro" id="IPR046022">
    <property type="entry name" value="DUF5979"/>
</dbReference>
<evidence type="ECO:0000256" key="2">
    <source>
        <dbReference type="SAM" id="SignalP"/>
    </source>
</evidence>
<keyword evidence="1" id="KW-0812">Transmembrane</keyword>
<dbReference type="Pfam" id="PF00092">
    <property type="entry name" value="VWA"/>
    <property type="match status" value="1"/>
</dbReference>
<reference evidence="4 5" key="1">
    <citation type="submission" date="2020-07" db="EMBL/GenBank/DDBJ databases">
        <title>non toxigenic Corynebacterium sp. nov from a clinical source.</title>
        <authorList>
            <person name="Bernier A.-M."/>
            <person name="Bernard K."/>
        </authorList>
    </citation>
    <scope>NUCLEOTIDE SEQUENCE [LARGE SCALE GENOMIC DNA]</scope>
    <source>
        <strain evidence="5">NML 93-0612</strain>
    </source>
</reference>
<evidence type="ECO:0000259" key="3">
    <source>
        <dbReference type="PROSITE" id="PS50234"/>
    </source>
</evidence>
<dbReference type="InterPro" id="IPR041033">
    <property type="entry name" value="SpaA_PFL_dom_1"/>
</dbReference>
<accession>A0A7G5FD00</accession>
<feature type="chain" id="PRO_5038896357" evidence="2">
    <location>
        <begin position="26"/>
        <end position="1875"/>
    </location>
</feature>
<dbReference type="Pfam" id="PF17802">
    <property type="entry name" value="SpaA"/>
    <property type="match status" value="1"/>
</dbReference>
<keyword evidence="1" id="KW-1133">Transmembrane helix</keyword>